<reference evidence="2" key="1">
    <citation type="submission" date="2021-01" db="EMBL/GenBank/DDBJ databases">
        <title>Caligus Genome Assembly.</title>
        <authorList>
            <person name="Gallardo-Escarate C."/>
        </authorList>
    </citation>
    <scope>NUCLEOTIDE SEQUENCE [LARGE SCALE GENOMIC DNA]</scope>
</reference>
<dbReference type="EMBL" id="CP045894">
    <property type="protein sequence ID" value="QQP54757.1"/>
    <property type="molecule type" value="Genomic_DNA"/>
</dbReference>
<evidence type="ECO:0000313" key="1">
    <source>
        <dbReference type="EMBL" id="QQP54757.1"/>
    </source>
</evidence>
<proteinExistence type="predicted"/>
<name>A0A7T8QTR4_CALRO</name>
<organism evidence="1 2">
    <name type="scientific">Caligus rogercresseyi</name>
    <name type="common">Sea louse</name>
    <dbReference type="NCBI Taxonomy" id="217165"/>
    <lineage>
        <taxon>Eukaryota</taxon>
        <taxon>Metazoa</taxon>
        <taxon>Ecdysozoa</taxon>
        <taxon>Arthropoda</taxon>
        <taxon>Crustacea</taxon>
        <taxon>Multicrustacea</taxon>
        <taxon>Hexanauplia</taxon>
        <taxon>Copepoda</taxon>
        <taxon>Siphonostomatoida</taxon>
        <taxon>Caligidae</taxon>
        <taxon>Caligus</taxon>
    </lineage>
</organism>
<dbReference type="InterPro" id="IPR004119">
    <property type="entry name" value="EcKL"/>
</dbReference>
<sequence length="178" mass="20293">MDDVPSLGLRDCPKALEGFFVHPLPNRDGFCDVARVSSDSFAWIVSLVPEDEELRLTIKTHGLFHKELSFYRCIAPLLRKIMDSSRKKSLDLKMDIFTLPNFVDGHYDEESGRGFLVLEDFMEKGFRVDDPSLLLLNPSHIFNAYHAIMPEEDFGEVHISQESTWFQEDMAPVLKGAG</sequence>
<evidence type="ECO:0000313" key="2">
    <source>
        <dbReference type="Proteomes" id="UP000595437"/>
    </source>
</evidence>
<gene>
    <name evidence="1" type="ORF">FKW44_007693</name>
</gene>
<dbReference type="Proteomes" id="UP000595437">
    <property type="component" value="Chromosome 5"/>
</dbReference>
<dbReference type="Pfam" id="PF02958">
    <property type="entry name" value="EcKL"/>
    <property type="match status" value="1"/>
</dbReference>
<protein>
    <submittedName>
        <fullName evidence="1">Uncharacterized protein</fullName>
    </submittedName>
</protein>
<dbReference type="AlphaFoldDB" id="A0A7T8QTR4"/>
<keyword evidence="2" id="KW-1185">Reference proteome</keyword>
<accession>A0A7T8QTR4</accession>